<name>A0A917PGZ0_9DEIO</name>
<protein>
    <submittedName>
        <fullName evidence="3">Spore coat U domain-containing protein</fullName>
    </submittedName>
</protein>
<organism evidence="3 4">
    <name type="scientific">Deinococcus aquiradiocola</name>
    <dbReference type="NCBI Taxonomy" id="393059"/>
    <lineage>
        <taxon>Bacteria</taxon>
        <taxon>Thermotogati</taxon>
        <taxon>Deinococcota</taxon>
        <taxon>Deinococci</taxon>
        <taxon>Deinococcales</taxon>
        <taxon>Deinococcaceae</taxon>
        <taxon>Deinococcus</taxon>
    </lineage>
</organism>
<reference evidence="3" key="1">
    <citation type="journal article" date="2014" name="Int. J. Syst. Evol. Microbiol.">
        <title>Complete genome sequence of Corynebacterium casei LMG S-19264T (=DSM 44701T), isolated from a smear-ripened cheese.</title>
        <authorList>
            <consortium name="US DOE Joint Genome Institute (JGI-PGF)"/>
            <person name="Walter F."/>
            <person name="Albersmeier A."/>
            <person name="Kalinowski J."/>
            <person name="Ruckert C."/>
        </authorList>
    </citation>
    <scope>NUCLEOTIDE SEQUENCE</scope>
    <source>
        <strain evidence="3">JCM 14371</strain>
    </source>
</reference>
<dbReference type="RefSeq" id="WP_188963394.1">
    <property type="nucleotide sequence ID" value="NZ_BMOE01000007.1"/>
</dbReference>
<reference evidence="3" key="2">
    <citation type="submission" date="2020-09" db="EMBL/GenBank/DDBJ databases">
        <authorList>
            <person name="Sun Q."/>
            <person name="Ohkuma M."/>
        </authorList>
    </citation>
    <scope>NUCLEOTIDE SEQUENCE</scope>
    <source>
        <strain evidence="3">JCM 14371</strain>
    </source>
</reference>
<feature type="domain" description="Spore coat protein U/FanG" evidence="2">
    <location>
        <begin position="28"/>
        <end position="157"/>
    </location>
</feature>
<feature type="signal peptide" evidence="1">
    <location>
        <begin position="1"/>
        <end position="24"/>
    </location>
</feature>
<dbReference type="Proteomes" id="UP000635726">
    <property type="component" value="Unassembled WGS sequence"/>
</dbReference>
<proteinExistence type="predicted"/>
<evidence type="ECO:0000313" key="4">
    <source>
        <dbReference type="Proteomes" id="UP000635726"/>
    </source>
</evidence>
<dbReference type="InterPro" id="IPR007893">
    <property type="entry name" value="Spore_coat_U/FanG"/>
</dbReference>
<dbReference type="AlphaFoldDB" id="A0A917PGZ0"/>
<sequence>MSPIRRLLPLTLGLITLCTPAALAASSTGTLTVQAVVANSCTIGNATLNFGTYTQAAGATSAGTVTVNCSLLTPYTLTMNNGLNFESTSGKRRMQANVGGTDYFIPYTPVIAGALTVGGVPIPLAGTGLDVPYAITGIADAGSNVPAATYSDTVTMTVGF</sequence>
<accession>A0A917PGZ0</accession>
<dbReference type="EMBL" id="BMOE01000007">
    <property type="protein sequence ID" value="GGJ78168.1"/>
    <property type="molecule type" value="Genomic_DNA"/>
</dbReference>
<keyword evidence="4" id="KW-1185">Reference proteome</keyword>
<keyword evidence="1" id="KW-0732">Signal</keyword>
<feature type="chain" id="PRO_5036827825" evidence="1">
    <location>
        <begin position="25"/>
        <end position="160"/>
    </location>
</feature>
<evidence type="ECO:0000256" key="1">
    <source>
        <dbReference type="SAM" id="SignalP"/>
    </source>
</evidence>
<dbReference type="Pfam" id="PF05229">
    <property type="entry name" value="SCPU"/>
    <property type="match status" value="1"/>
</dbReference>
<evidence type="ECO:0000313" key="3">
    <source>
        <dbReference type="EMBL" id="GGJ78168.1"/>
    </source>
</evidence>
<evidence type="ECO:0000259" key="2">
    <source>
        <dbReference type="Pfam" id="PF05229"/>
    </source>
</evidence>
<comment type="caution">
    <text evidence="3">The sequence shown here is derived from an EMBL/GenBank/DDBJ whole genome shotgun (WGS) entry which is preliminary data.</text>
</comment>
<dbReference type="PANTHER" id="PTHR37089">
    <property type="entry name" value="PROTEIN U-RELATED"/>
    <property type="match status" value="1"/>
</dbReference>
<gene>
    <name evidence="3" type="ORF">GCM10008939_22660</name>
</gene>
<dbReference type="InterPro" id="IPR053167">
    <property type="entry name" value="Spore_coat_component"/>
</dbReference>